<dbReference type="SUPFAM" id="SSF117070">
    <property type="entry name" value="LEA14-like"/>
    <property type="match status" value="1"/>
</dbReference>
<evidence type="ECO:0000313" key="8">
    <source>
        <dbReference type="Proteomes" id="UP000087171"/>
    </source>
</evidence>
<dbReference type="PaxDb" id="3827-XP_004504122.1"/>
<feature type="compositionally biased region" description="Polar residues" evidence="5">
    <location>
        <begin position="1"/>
        <end position="16"/>
    </location>
</feature>
<evidence type="ECO:0000256" key="2">
    <source>
        <dbReference type="ARBA" id="ARBA00022692"/>
    </source>
</evidence>
<dbReference type="InterPro" id="IPR044839">
    <property type="entry name" value="NDR1-like"/>
</dbReference>
<dbReference type="Pfam" id="PF03168">
    <property type="entry name" value="LEA_2"/>
    <property type="match status" value="1"/>
</dbReference>
<protein>
    <submittedName>
        <fullName evidence="9">NDR1/HIN1-like protein 13</fullName>
    </submittedName>
</protein>
<keyword evidence="4 6" id="KW-0472">Membrane</keyword>
<dbReference type="STRING" id="3827.A0A1S2YFN9"/>
<dbReference type="eggNOG" id="ENOG502S13Z">
    <property type="taxonomic scope" value="Eukaryota"/>
</dbReference>
<evidence type="ECO:0000256" key="3">
    <source>
        <dbReference type="ARBA" id="ARBA00022989"/>
    </source>
</evidence>
<evidence type="ECO:0000256" key="6">
    <source>
        <dbReference type="SAM" id="Phobius"/>
    </source>
</evidence>
<comment type="subcellular location">
    <subcellularLocation>
        <location evidence="1">Membrane</location>
        <topology evidence="1">Single-pass membrane protein</topology>
    </subcellularLocation>
</comment>
<dbReference type="GeneID" id="101495472"/>
<keyword evidence="3 6" id="KW-1133">Transmembrane helix</keyword>
<dbReference type="Proteomes" id="UP000087171">
    <property type="component" value="Chromosome Ca6"/>
</dbReference>
<feature type="transmembrane region" description="Helical" evidence="6">
    <location>
        <begin position="86"/>
        <end position="112"/>
    </location>
</feature>
<dbReference type="OrthoDB" id="996955at2759"/>
<dbReference type="Gene3D" id="2.60.40.1820">
    <property type="match status" value="1"/>
</dbReference>
<accession>A0A1S2YFN9</accession>
<keyword evidence="2 6" id="KW-0812">Transmembrane</keyword>
<keyword evidence="8" id="KW-1185">Reference proteome</keyword>
<evidence type="ECO:0000256" key="5">
    <source>
        <dbReference type="SAM" id="MobiDB-lite"/>
    </source>
</evidence>
<reference evidence="8" key="1">
    <citation type="journal article" date="2013" name="Nat. Biotechnol.">
        <title>Draft genome sequence of chickpea (Cicer arietinum) provides a resource for trait improvement.</title>
        <authorList>
            <person name="Varshney R.K."/>
            <person name="Song C."/>
            <person name="Saxena R.K."/>
            <person name="Azam S."/>
            <person name="Yu S."/>
            <person name="Sharpe A.G."/>
            <person name="Cannon S."/>
            <person name="Baek J."/>
            <person name="Rosen B.D."/>
            <person name="Tar'an B."/>
            <person name="Millan T."/>
            <person name="Zhang X."/>
            <person name="Ramsay L.D."/>
            <person name="Iwata A."/>
            <person name="Wang Y."/>
            <person name="Nelson W."/>
            <person name="Farmer A.D."/>
            <person name="Gaur P.M."/>
            <person name="Soderlund C."/>
            <person name="Penmetsa R.V."/>
            <person name="Xu C."/>
            <person name="Bharti A.K."/>
            <person name="He W."/>
            <person name="Winter P."/>
            <person name="Zhao S."/>
            <person name="Hane J.K."/>
            <person name="Carrasquilla-Garcia N."/>
            <person name="Condie J.A."/>
            <person name="Upadhyaya H.D."/>
            <person name="Luo M.C."/>
            <person name="Thudi M."/>
            <person name="Gowda C.L."/>
            <person name="Singh N.P."/>
            <person name="Lichtenzveig J."/>
            <person name="Gali K.K."/>
            <person name="Rubio J."/>
            <person name="Nadarajan N."/>
            <person name="Dolezel J."/>
            <person name="Bansal K.C."/>
            <person name="Xu X."/>
            <person name="Edwards D."/>
            <person name="Zhang G."/>
            <person name="Kahl G."/>
            <person name="Gil J."/>
            <person name="Singh K.B."/>
            <person name="Datta S.K."/>
            <person name="Jackson S.A."/>
            <person name="Wang J."/>
            <person name="Cook D.R."/>
        </authorList>
    </citation>
    <scope>NUCLEOTIDE SEQUENCE [LARGE SCALE GENOMIC DNA]</scope>
    <source>
        <strain evidence="8">cv. CDC Frontier</strain>
    </source>
</reference>
<feature type="domain" description="Late embryogenesis abundant protein LEA-2 subgroup" evidence="7">
    <location>
        <begin position="139"/>
        <end position="233"/>
    </location>
</feature>
<dbReference type="InterPro" id="IPR004864">
    <property type="entry name" value="LEA_2"/>
</dbReference>
<dbReference type="AlphaFoldDB" id="A0A1S2YFN9"/>
<dbReference type="PANTHER" id="PTHR31234">
    <property type="entry name" value="LATE EMBRYOGENESIS ABUNDANT (LEA) HYDROXYPROLINE-RICH GLYCOPROTEIN FAMILY"/>
    <property type="match status" value="1"/>
</dbReference>
<gene>
    <name evidence="9" type="primary">LOC101495472</name>
</gene>
<name>A0A1S2YFN9_CICAR</name>
<organism evidence="8 9">
    <name type="scientific">Cicer arietinum</name>
    <name type="common">Chickpea</name>
    <name type="synonym">Garbanzo</name>
    <dbReference type="NCBI Taxonomy" id="3827"/>
    <lineage>
        <taxon>Eukaryota</taxon>
        <taxon>Viridiplantae</taxon>
        <taxon>Streptophyta</taxon>
        <taxon>Embryophyta</taxon>
        <taxon>Tracheophyta</taxon>
        <taxon>Spermatophyta</taxon>
        <taxon>Magnoliopsida</taxon>
        <taxon>eudicotyledons</taxon>
        <taxon>Gunneridae</taxon>
        <taxon>Pentapetalae</taxon>
        <taxon>rosids</taxon>
        <taxon>fabids</taxon>
        <taxon>Fabales</taxon>
        <taxon>Fabaceae</taxon>
        <taxon>Papilionoideae</taxon>
        <taxon>50 kb inversion clade</taxon>
        <taxon>NPAAA clade</taxon>
        <taxon>Hologalegina</taxon>
        <taxon>IRL clade</taxon>
        <taxon>Cicereae</taxon>
        <taxon>Cicer</taxon>
    </lineage>
</organism>
<evidence type="ECO:0000313" key="9">
    <source>
        <dbReference type="RefSeq" id="XP_004504122.1"/>
    </source>
</evidence>
<reference evidence="9" key="2">
    <citation type="submission" date="2025-08" db="UniProtKB">
        <authorList>
            <consortium name="RefSeq"/>
        </authorList>
    </citation>
    <scope>IDENTIFICATION</scope>
    <source>
        <tissue evidence="9">Etiolated seedlings</tissue>
    </source>
</reference>
<dbReference type="RefSeq" id="XP_004504122.1">
    <property type="nucleotide sequence ID" value="XM_004504065.3"/>
</dbReference>
<dbReference type="GO" id="GO:0005886">
    <property type="term" value="C:plasma membrane"/>
    <property type="evidence" value="ECO:0007669"/>
    <property type="project" value="TreeGrafter"/>
</dbReference>
<feature type="region of interest" description="Disordered" evidence="5">
    <location>
        <begin position="1"/>
        <end position="30"/>
    </location>
</feature>
<dbReference type="GO" id="GO:0098542">
    <property type="term" value="P:defense response to other organism"/>
    <property type="evidence" value="ECO:0007669"/>
    <property type="project" value="InterPro"/>
</dbReference>
<proteinExistence type="predicted"/>
<evidence type="ECO:0000259" key="7">
    <source>
        <dbReference type="Pfam" id="PF03168"/>
    </source>
</evidence>
<sequence>MEGQAPPQNNNGTTTVAAFDDAPPSPLPIPPGRANHDNMYIVQFPKDQIYRVPPRENALIVERYRKPRNTNDKNGGRGCCCRCPRVLLTIALILFAIIAVVGITLATLFFIFNPTGPTFSITHFDVKNISRPPHYEISLRAKNPNEKLGITYENSEVNMLFEGTKVAAGKFPMLLEQRRDASTMFKVDVMGMNRALPKKMAKSMGDAKSNTPLTFDLDMRLWIRITAAELNTWVMKSNVVCRFEVNDLGSDPRILSQQCDTNFRQY</sequence>
<evidence type="ECO:0000256" key="4">
    <source>
        <dbReference type="ARBA" id="ARBA00023136"/>
    </source>
</evidence>
<evidence type="ECO:0000256" key="1">
    <source>
        <dbReference type="ARBA" id="ARBA00004167"/>
    </source>
</evidence>
<dbReference type="PANTHER" id="PTHR31234:SF68">
    <property type="entry name" value="EXPRESSED PROTEIN"/>
    <property type="match status" value="1"/>
</dbReference>
<dbReference type="KEGG" id="cam:101495472"/>